<keyword evidence="5" id="KW-0029">Amino-acid transport</keyword>
<evidence type="ECO:0000256" key="8">
    <source>
        <dbReference type="RuleBase" id="RU363032"/>
    </source>
</evidence>
<reference evidence="10 11" key="1">
    <citation type="submission" date="2023-05" db="EMBL/GenBank/DDBJ databases">
        <title>A new hyperthermophilic archaea 'Ignisphaera cupida' sp. nov. and description of the family 'Ignisphaeraceae' fam. nov.</title>
        <authorList>
            <person name="Podosokorskaya O.A."/>
            <person name="Elcheninov A.G."/>
            <person name="Klukina A."/>
            <person name="Merkel A.Y."/>
        </authorList>
    </citation>
    <scope>NUCLEOTIDE SEQUENCE [LARGE SCALE GENOMIC DNA]</scope>
    <source>
        <strain evidence="10 11">4213-co</strain>
    </source>
</reference>
<dbReference type="PANTHER" id="PTHR30614">
    <property type="entry name" value="MEMBRANE COMPONENT OF AMINO ACID ABC TRANSPORTER"/>
    <property type="match status" value="1"/>
</dbReference>
<name>A0ABD4Z7J6_9CREN</name>
<feature type="transmembrane region" description="Helical" evidence="8">
    <location>
        <begin position="179"/>
        <end position="201"/>
    </location>
</feature>
<dbReference type="Proteomes" id="UP001529235">
    <property type="component" value="Unassembled WGS sequence"/>
</dbReference>
<evidence type="ECO:0000256" key="7">
    <source>
        <dbReference type="ARBA" id="ARBA00023136"/>
    </source>
</evidence>
<feature type="domain" description="ABC transmembrane type-1" evidence="9">
    <location>
        <begin position="18"/>
        <end position="201"/>
    </location>
</feature>
<keyword evidence="3" id="KW-1003">Cell membrane</keyword>
<evidence type="ECO:0000313" key="11">
    <source>
        <dbReference type="Proteomes" id="UP001529235"/>
    </source>
</evidence>
<evidence type="ECO:0000259" key="9">
    <source>
        <dbReference type="PROSITE" id="PS50928"/>
    </source>
</evidence>
<keyword evidence="7 8" id="KW-0472">Membrane</keyword>
<gene>
    <name evidence="10" type="ORF">QPL79_05660</name>
</gene>
<evidence type="ECO:0000256" key="3">
    <source>
        <dbReference type="ARBA" id="ARBA00022475"/>
    </source>
</evidence>
<dbReference type="EMBL" id="JASNVW010000003">
    <property type="protein sequence ID" value="MDK6028845.1"/>
    <property type="molecule type" value="Genomic_DNA"/>
</dbReference>
<dbReference type="AlphaFoldDB" id="A0ABD4Z7J6"/>
<accession>A0ABD4Z7J6</accession>
<evidence type="ECO:0000256" key="1">
    <source>
        <dbReference type="ARBA" id="ARBA00004651"/>
    </source>
</evidence>
<evidence type="ECO:0000313" key="10">
    <source>
        <dbReference type="EMBL" id="MDK6028845.1"/>
    </source>
</evidence>
<keyword evidence="11" id="KW-1185">Reference proteome</keyword>
<dbReference type="GO" id="GO:0005886">
    <property type="term" value="C:plasma membrane"/>
    <property type="evidence" value="ECO:0007669"/>
    <property type="project" value="UniProtKB-SubCell"/>
</dbReference>
<dbReference type="RefSeq" id="WP_285273831.1">
    <property type="nucleotide sequence ID" value="NZ_JASNVW010000003.1"/>
</dbReference>
<dbReference type="PROSITE" id="PS50928">
    <property type="entry name" value="ABC_TM1"/>
    <property type="match status" value="1"/>
</dbReference>
<feature type="transmembrane region" description="Helical" evidence="8">
    <location>
        <begin position="22"/>
        <end position="46"/>
    </location>
</feature>
<dbReference type="PANTHER" id="PTHR30614:SF0">
    <property type="entry name" value="L-CYSTINE TRANSPORT SYSTEM PERMEASE PROTEIN TCYL"/>
    <property type="match status" value="1"/>
</dbReference>
<evidence type="ECO:0000256" key="2">
    <source>
        <dbReference type="ARBA" id="ARBA00022448"/>
    </source>
</evidence>
<feature type="transmembrane region" description="Helical" evidence="8">
    <location>
        <begin position="156"/>
        <end position="173"/>
    </location>
</feature>
<dbReference type="NCBIfam" id="TIGR01726">
    <property type="entry name" value="HEQRo_perm_3TM"/>
    <property type="match status" value="1"/>
</dbReference>
<dbReference type="GO" id="GO:0006865">
    <property type="term" value="P:amino acid transport"/>
    <property type="evidence" value="ECO:0007669"/>
    <property type="project" value="UniProtKB-KW"/>
</dbReference>
<dbReference type="InterPro" id="IPR043429">
    <property type="entry name" value="ArtM/GltK/GlnP/TcyL/YhdX-like"/>
</dbReference>
<dbReference type="SUPFAM" id="SSF161098">
    <property type="entry name" value="MetI-like"/>
    <property type="match status" value="1"/>
</dbReference>
<feature type="transmembrane region" description="Helical" evidence="8">
    <location>
        <begin position="67"/>
        <end position="92"/>
    </location>
</feature>
<dbReference type="CDD" id="cd06261">
    <property type="entry name" value="TM_PBP2"/>
    <property type="match status" value="1"/>
</dbReference>
<keyword evidence="4 8" id="KW-0812">Transmembrane</keyword>
<comment type="subcellular location">
    <subcellularLocation>
        <location evidence="1 8">Cell membrane</location>
        <topology evidence="1 8">Multi-pass membrane protein</topology>
    </subcellularLocation>
</comment>
<dbReference type="Pfam" id="PF00528">
    <property type="entry name" value="BPD_transp_1"/>
    <property type="match status" value="1"/>
</dbReference>
<dbReference type="InterPro" id="IPR000515">
    <property type="entry name" value="MetI-like"/>
</dbReference>
<protein>
    <submittedName>
        <fullName evidence="10">ABC transporter permease subunit</fullName>
    </submittedName>
</protein>
<evidence type="ECO:0000256" key="5">
    <source>
        <dbReference type="ARBA" id="ARBA00022970"/>
    </source>
</evidence>
<comment type="caution">
    <text evidence="10">The sequence shown here is derived from an EMBL/GenBank/DDBJ whole genome shotgun (WGS) entry which is preliminary data.</text>
</comment>
<dbReference type="InterPro" id="IPR010065">
    <property type="entry name" value="AA_ABC_transptr_permease_3TM"/>
</dbReference>
<evidence type="ECO:0000256" key="6">
    <source>
        <dbReference type="ARBA" id="ARBA00022989"/>
    </source>
</evidence>
<organism evidence="10 11">
    <name type="scientific">Ignisphaera cupida</name>
    <dbReference type="NCBI Taxonomy" id="3050454"/>
    <lineage>
        <taxon>Archaea</taxon>
        <taxon>Thermoproteota</taxon>
        <taxon>Thermoprotei</taxon>
        <taxon>Desulfurococcales</taxon>
        <taxon>Desulfurococcaceae</taxon>
        <taxon>Ignisphaera</taxon>
    </lineage>
</organism>
<proteinExistence type="inferred from homology"/>
<keyword evidence="2 8" id="KW-0813">Transport</keyword>
<comment type="similarity">
    <text evidence="8">Belongs to the binding-protein-dependent transport system permease family.</text>
</comment>
<dbReference type="InterPro" id="IPR035906">
    <property type="entry name" value="MetI-like_sf"/>
</dbReference>
<keyword evidence="6 8" id="KW-1133">Transmembrane helix</keyword>
<sequence>MDFNQLFQTIIFIALKGVSNTFLLSFGAFSLGLGLGSLLAFMQVLIGGFASKLIDFVTRVLRSIPPILMLFIVFYGFRINNVVAAIIGLGIISSAYQSQILRGVAEAVAARQLDAALSIGLDLWGSFRSVILPQVVLLSIPALLNEFTTILKDSSIAYAIGVVEMFTTAINLANARMEYAIPLVSVSILYIVICFGISYAASLIHRKISLLGYGESM</sequence>
<evidence type="ECO:0000256" key="4">
    <source>
        <dbReference type="ARBA" id="ARBA00022692"/>
    </source>
</evidence>
<dbReference type="Gene3D" id="1.10.3720.10">
    <property type="entry name" value="MetI-like"/>
    <property type="match status" value="1"/>
</dbReference>